<comment type="caution">
    <text evidence="2">The sequence shown here is derived from an EMBL/GenBank/DDBJ whole genome shotgun (WGS) entry which is preliminary data.</text>
</comment>
<keyword evidence="3" id="KW-1185">Reference proteome</keyword>
<dbReference type="Gene3D" id="3.40.50.300">
    <property type="entry name" value="P-loop containing nucleotide triphosphate hydrolases"/>
    <property type="match status" value="1"/>
</dbReference>
<dbReference type="Pfam" id="PF07728">
    <property type="entry name" value="AAA_5"/>
    <property type="match status" value="1"/>
</dbReference>
<evidence type="ECO:0000259" key="1">
    <source>
        <dbReference type="Pfam" id="PF07728"/>
    </source>
</evidence>
<name>A0ABR8HJY2_NOSPU</name>
<reference evidence="2 3" key="1">
    <citation type="journal article" date="2020" name="ISME J.">
        <title>Comparative genomics reveals insights into cyanobacterial evolution and habitat adaptation.</title>
        <authorList>
            <person name="Chen M.Y."/>
            <person name="Teng W.K."/>
            <person name="Zhao L."/>
            <person name="Hu C.X."/>
            <person name="Zhou Y.K."/>
            <person name="Han B.P."/>
            <person name="Song L.R."/>
            <person name="Shu W.S."/>
        </authorList>
    </citation>
    <scope>NUCLEOTIDE SEQUENCE [LARGE SCALE GENOMIC DNA]</scope>
    <source>
        <strain evidence="2 3">FACHB-252</strain>
    </source>
</reference>
<gene>
    <name evidence="2" type="ORF">H6G94_33580</name>
</gene>
<feature type="domain" description="ATPase dynein-related AAA" evidence="1">
    <location>
        <begin position="11"/>
        <end position="126"/>
    </location>
</feature>
<dbReference type="InterPro" id="IPR052934">
    <property type="entry name" value="Methyl-DNA_Rec/Restrict_Enz"/>
</dbReference>
<sequence>MINQDKPIQKILFGSPGTGKSYQIAEIAEKQLGIKSDGHILSNTIKVVFHPEYTYSDFMGKLLPISNGNSVVYKYYPGHFLQALGMAYEALINRKGQNYLLVIDELNRGNAAAIFGSIFQLLDRDNDGWSNYEVDISEMELLGLFNSIGYKTEVTNNHTVRVNDLPLELFINSNLEKEYESEWINEGKVDVLQLLSKCKIKIPPNLSIIATINTSDESIYYLDSAFKRRWSWEYVDAPSNSDITNRRIPADILRLPLSLSDNTSLDWYRCIVGVNEFIKLHHQSIRRIEDKQIGWWFIKPNGCQLTSEEVKDKLMFYLWDGVFTRNKQLLAKFIEDKLNKKNVVLATYADFLVYTEDLLRYWHNNINAVTENELKVDPSEDF</sequence>
<dbReference type="RefSeq" id="WP_190952580.1">
    <property type="nucleotide sequence ID" value="NZ_JACJTC010000040.1"/>
</dbReference>
<organism evidence="2 3">
    <name type="scientific">Nostoc punctiforme FACHB-252</name>
    <dbReference type="NCBI Taxonomy" id="1357509"/>
    <lineage>
        <taxon>Bacteria</taxon>
        <taxon>Bacillati</taxon>
        <taxon>Cyanobacteriota</taxon>
        <taxon>Cyanophyceae</taxon>
        <taxon>Nostocales</taxon>
        <taxon>Nostocaceae</taxon>
        <taxon>Nostoc</taxon>
    </lineage>
</organism>
<proteinExistence type="predicted"/>
<dbReference type="InterPro" id="IPR011704">
    <property type="entry name" value="ATPase_dyneun-rel_AAA"/>
</dbReference>
<dbReference type="PANTHER" id="PTHR37291:SF1">
    <property type="entry name" value="TYPE IV METHYL-DIRECTED RESTRICTION ENZYME ECOKMCRB SUBUNIT"/>
    <property type="match status" value="1"/>
</dbReference>
<dbReference type="EMBL" id="JACJTC010000040">
    <property type="protein sequence ID" value="MBD2616119.1"/>
    <property type="molecule type" value="Genomic_DNA"/>
</dbReference>
<dbReference type="PANTHER" id="PTHR37291">
    <property type="entry name" value="5-METHYLCYTOSINE-SPECIFIC RESTRICTION ENZYME B"/>
    <property type="match status" value="1"/>
</dbReference>
<evidence type="ECO:0000313" key="2">
    <source>
        <dbReference type="EMBL" id="MBD2616119.1"/>
    </source>
</evidence>
<protein>
    <submittedName>
        <fullName evidence="2">AAA family ATPase</fullName>
    </submittedName>
</protein>
<dbReference type="Proteomes" id="UP000606396">
    <property type="component" value="Unassembled WGS sequence"/>
</dbReference>
<accession>A0ABR8HJY2</accession>
<dbReference type="SUPFAM" id="SSF52540">
    <property type="entry name" value="P-loop containing nucleoside triphosphate hydrolases"/>
    <property type="match status" value="1"/>
</dbReference>
<evidence type="ECO:0000313" key="3">
    <source>
        <dbReference type="Proteomes" id="UP000606396"/>
    </source>
</evidence>
<dbReference type="InterPro" id="IPR027417">
    <property type="entry name" value="P-loop_NTPase"/>
</dbReference>